<gene>
    <name evidence="2" type="ORF">SPPG_07277</name>
</gene>
<dbReference type="GeneID" id="27690503"/>
<feature type="compositionally biased region" description="Basic residues" evidence="1">
    <location>
        <begin position="149"/>
        <end position="160"/>
    </location>
</feature>
<protein>
    <submittedName>
        <fullName evidence="2">Uncharacterized protein</fullName>
    </submittedName>
</protein>
<feature type="region of interest" description="Disordered" evidence="1">
    <location>
        <begin position="250"/>
        <end position="335"/>
    </location>
</feature>
<feature type="compositionally biased region" description="Basic and acidic residues" evidence="1">
    <location>
        <begin position="250"/>
        <end position="287"/>
    </location>
</feature>
<dbReference type="STRING" id="645134.A0A0L0H8T3"/>
<organism evidence="2 3">
    <name type="scientific">Spizellomyces punctatus (strain DAOM BR117)</name>
    <dbReference type="NCBI Taxonomy" id="645134"/>
    <lineage>
        <taxon>Eukaryota</taxon>
        <taxon>Fungi</taxon>
        <taxon>Fungi incertae sedis</taxon>
        <taxon>Chytridiomycota</taxon>
        <taxon>Chytridiomycota incertae sedis</taxon>
        <taxon>Chytridiomycetes</taxon>
        <taxon>Spizellomycetales</taxon>
        <taxon>Spizellomycetaceae</taxon>
        <taxon>Spizellomyces</taxon>
    </lineage>
</organism>
<name>A0A0L0H8T3_SPIPD</name>
<accession>A0A0L0H8T3</accession>
<feature type="compositionally biased region" description="Polar residues" evidence="1">
    <location>
        <begin position="1"/>
        <end position="11"/>
    </location>
</feature>
<dbReference type="VEuPathDB" id="FungiDB:SPPG_07277"/>
<evidence type="ECO:0000256" key="1">
    <source>
        <dbReference type="SAM" id="MobiDB-lite"/>
    </source>
</evidence>
<feature type="compositionally biased region" description="Basic and acidic residues" evidence="1">
    <location>
        <begin position="317"/>
        <end position="331"/>
    </location>
</feature>
<feature type="compositionally biased region" description="Basic and acidic residues" evidence="1">
    <location>
        <begin position="203"/>
        <end position="217"/>
    </location>
</feature>
<dbReference type="GO" id="GO:0005886">
    <property type="term" value="C:plasma membrane"/>
    <property type="evidence" value="ECO:0007669"/>
    <property type="project" value="TreeGrafter"/>
</dbReference>
<reference evidence="2 3" key="1">
    <citation type="submission" date="2009-08" db="EMBL/GenBank/DDBJ databases">
        <title>The Genome Sequence of Spizellomyces punctatus strain DAOM BR117.</title>
        <authorList>
            <consortium name="The Broad Institute Genome Sequencing Platform"/>
            <person name="Russ C."/>
            <person name="Cuomo C."/>
            <person name="Shea T."/>
            <person name="Young S.K."/>
            <person name="Zeng Q."/>
            <person name="Koehrsen M."/>
            <person name="Haas B."/>
            <person name="Borodovsky M."/>
            <person name="Guigo R."/>
            <person name="Alvarado L."/>
            <person name="Berlin A."/>
            <person name="Bochicchio J."/>
            <person name="Borenstein D."/>
            <person name="Chapman S."/>
            <person name="Chen Z."/>
            <person name="Engels R."/>
            <person name="Freedman E."/>
            <person name="Gellesch M."/>
            <person name="Goldberg J."/>
            <person name="Griggs A."/>
            <person name="Gujja S."/>
            <person name="Heiman D."/>
            <person name="Hepburn T."/>
            <person name="Howarth C."/>
            <person name="Jen D."/>
            <person name="Larson L."/>
            <person name="Lewis B."/>
            <person name="Mehta T."/>
            <person name="Park D."/>
            <person name="Pearson M."/>
            <person name="Roberts A."/>
            <person name="Saif S."/>
            <person name="Shenoy N."/>
            <person name="Sisk P."/>
            <person name="Stolte C."/>
            <person name="Sykes S."/>
            <person name="Thomson T."/>
            <person name="Walk T."/>
            <person name="White J."/>
            <person name="Yandava C."/>
            <person name="Burger G."/>
            <person name="Gray M.W."/>
            <person name="Holland P.W.H."/>
            <person name="King N."/>
            <person name="Lang F.B.F."/>
            <person name="Roger A.J."/>
            <person name="Ruiz-Trillo I."/>
            <person name="Lander E."/>
            <person name="Nusbaum C."/>
        </authorList>
    </citation>
    <scope>NUCLEOTIDE SEQUENCE [LARGE SCALE GENOMIC DNA]</scope>
    <source>
        <strain evidence="2 3">DAOM BR117</strain>
    </source>
</reference>
<dbReference type="PANTHER" id="PTHR47538">
    <property type="entry name" value="PERILIPIN 4"/>
    <property type="match status" value="1"/>
</dbReference>
<feature type="compositionally biased region" description="Basic and acidic residues" evidence="1">
    <location>
        <begin position="456"/>
        <end position="472"/>
    </location>
</feature>
<dbReference type="RefSeq" id="XP_016605389.1">
    <property type="nucleotide sequence ID" value="XM_016755441.1"/>
</dbReference>
<feature type="compositionally biased region" description="Basic residues" evidence="1">
    <location>
        <begin position="192"/>
        <end position="202"/>
    </location>
</feature>
<feature type="region of interest" description="Disordered" evidence="1">
    <location>
        <begin position="1"/>
        <end position="20"/>
    </location>
</feature>
<dbReference type="PANTHER" id="PTHR47538:SF1">
    <property type="entry name" value="PERILIPIN-4"/>
    <property type="match status" value="1"/>
</dbReference>
<dbReference type="InParanoid" id="A0A0L0H8T3"/>
<evidence type="ECO:0000313" key="2">
    <source>
        <dbReference type="EMBL" id="KNC97349.1"/>
    </source>
</evidence>
<keyword evidence="3" id="KW-1185">Reference proteome</keyword>
<evidence type="ECO:0000313" key="3">
    <source>
        <dbReference type="Proteomes" id="UP000053201"/>
    </source>
</evidence>
<dbReference type="EMBL" id="KQ257464">
    <property type="protein sequence ID" value="KNC97349.1"/>
    <property type="molecule type" value="Genomic_DNA"/>
</dbReference>
<dbReference type="Proteomes" id="UP000053201">
    <property type="component" value="Unassembled WGS sequence"/>
</dbReference>
<dbReference type="OrthoDB" id="6625923at2759"/>
<feature type="region of interest" description="Disordered" evidence="1">
    <location>
        <begin position="149"/>
        <end position="223"/>
    </location>
</feature>
<feature type="compositionally biased region" description="Low complexity" evidence="1">
    <location>
        <begin position="165"/>
        <end position="183"/>
    </location>
</feature>
<proteinExistence type="predicted"/>
<feature type="region of interest" description="Disordered" evidence="1">
    <location>
        <begin position="619"/>
        <end position="663"/>
    </location>
</feature>
<feature type="region of interest" description="Disordered" evidence="1">
    <location>
        <begin position="379"/>
        <end position="472"/>
    </location>
</feature>
<dbReference type="OMA" id="RETECAC"/>
<sequence length="1287" mass="136009">MSRARSATPTSPVGPRNGDAARLSQLSVATSGSTSSLFSSSDDEGGLATRMIRIAGAVCSRVDGQGNQRGQAVEGECKLLTVGMPGFEMLYLNIDASISHPLLPSAKVYKDGPNAFVFPLEDGLGYHVQFPSASKREIERFERYLRRRNIRVSSRRRPTPRKQSSTHPSSTTDLSSSATASVSPERQSQQRRNARKERRRKDLTRELSHEPPQRRSPEVPQDLIPEVQQPAASERLSEVKARLSPNRLEGRVQEVKTRQQRELSQERPKEQLTKDISKIVPPRKESVKLGGSGTFSALELDFGNPQPASTSAASGKESQERVNHENSELGKSENLGYGREWNWPDHASASNKSSIRSKSKRQAKILDLNLESVHTLMEATEKETKSRRCAACPPDGGDKVKSPTRHVGHKLEQSAKSRGLSRRVSREPMIGSDASLEAKLPELDAQPVQQISQRPNENKETAEPRRSTDSVTDRIQALASELAGELQGVDGVLANKIPNSRIKSEVTTSVKTEQVTMTRPDAEDTPTQTAIAVAAEPSPAKTEATPSFESQLEKIAVSPAARDAIKSAGTSRASDPISPLVLDALAKVLQAGMHTSPVAEKESPFQSTEWASTTTAFAAEGDTSVSGPDVPPKDVEEVSLPNEQAPIPPPKNANSDSENSSDAELDIRGENGKVESMKVQWEDTIGRGDHLKASKRPVSVMLTKLASKKSLHLMKNRYEAIASGATPEEIPNPPDYTVVPEDDLLSVESPEEVTEAAQTVPEAIADTPAAPTNEKPRTGLLSYTFDLARSGTDFALSTSKAAVSLPVTATKAMVGFGVQTTKAAVALPVTATKAAFDIGMQTGKAAVALPGTVITMGVDTTKAVVAAGMDTTAAVAERGRAVVGSGIEVGRSVADRGKAAMSSGVEAARARLQKGVDNGMIVAGKGRAIVDSGTNTAMERGKAAVTYGLDTTKAMVDYGVGTTKAVVFNPVDTTKAVVGYGVETTKAATGKVVDFGANVIDMEVRAAKAVVGYGVDTTKAVVDYGVGTGKAVVGRTVDTTKAVVGFGASVVDMEVRAAKAVVGYGVDTGKAVVGKTVDTTRAVVDFGVGTGKAVMDRTVDTTKAVVGLGASVVDMEVRAAKAVVGYGVDTTRAVVDYGVGTGKAVVGKTYDTTKAVVDYGVGTTRAVVDYGVGTGKAVVGKTYDTTKAVVDYGVGTSKAVVDYGVGTSKALAARTMDTTRSALNTTSSLVRTSLDSTRAAVNYTVGTGESVLRRSIDSTRSVATHSRDTVAERLGAFRNRLSVAWWS</sequence>